<dbReference type="CDD" id="cd00086">
    <property type="entry name" value="homeodomain"/>
    <property type="match status" value="1"/>
</dbReference>
<dbReference type="OrthoDB" id="250329at2759"/>
<comment type="similarity">
    <text evidence="1">Belongs to the TALE/M-ATYP homeobox family.</text>
</comment>
<evidence type="ECO:0000259" key="7">
    <source>
        <dbReference type="Pfam" id="PF12731"/>
    </source>
</evidence>
<gene>
    <name evidence="9" type="ORF">PILCRDRAFT_17177</name>
</gene>
<feature type="compositionally biased region" description="Polar residues" evidence="5">
    <location>
        <begin position="580"/>
        <end position="594"/>
    </location>
</feature>
<dbReference type="GO" id="GO:0003677">
    <property type="term" value="F:DNA binding"/>
    <property type="evidence" value="ECO:0007669"/>
    <property type="project" value="UniProtKB-KW"/>
</dbReference>
<evidence type="ECO:0000256" key="3">
    <source>
        <dbReference type="ARBA" id="ARBA00023155"/>
    </source>
</evidence>
<dbReference type="Pfam" id="PF12737">
    <property type="entry name" value="Mating_C"/>
    <property type="match status" value="1"/>
</dbReference>
<evidence type="ECO:0000259" key="8">
    <source>
        <dbReference type="Pfam" id="PF12737"/>
    </source>
</evidence>
<evidence type="ECO:0000313" key="10">
    <source>
        <dbReference type="Proteomes" id="UP000054166"/>
    </source>
</evidence>
<dbReference type="Pfam" id="PF12731">
    <property type="entry name" value="Mating_N"/>
    <property type="match status" value="1"/>
</dbReference>
<dbReference type="AlphaFoldDB" id="A0A0C3AC01"/>
<accession>A0A0C3AC01</accession>
<keyword evidence="2" id="KW-0238">DNA-binding</keyword>
<feature type="region of interest" description="Disordered" evidence="5">
    <location>
        <begin position="552"/>
        <end position="594"/>
    </location>
</feature>
<name>A0A0C3AC01_PILCF</name>
<dbReference type="STRING" id="765440.A0A0C3AC01"/>
<proteinExistence type="inferred from homology"/>
<reference evidence="10" key="2">
    <citation type="submission" date="2015-01" db="EMBL/GenBank/DDBJ databases">
        <title>Evolutionary Origins and Diversification of the Mycorrhizal Mutualists.</title>
        <authorList>
            <consortium name="DOE Joint Genome Institute"/>
            <consortium name="Mycorrhizal Genomics Consortium"/>
            <person name="Kohler A."/>
            <person name="Kuo A."/>
            <person name="Nagy L.G."/>
            <person name="Floudas D."/>
            <person name="Copeland A."/>
            <person name="Barry K.W."/>
            <person name="Cichocki N."/>
            <person name="Veneault-Fourrey C."/>
            <person name="LaButti K."/>
            <person name="Lindquist E.A."/>
            <person name="Lipzen A."/>
            <person name="Lundell T."/>
            <person name="Morin E."/>
            <person name="Murat C."/>
            <person name="Riley R."/>
            <person name="Ohm R."/>
            <person name="Sun H."/>
            <person name="Tunlid A."/>
            <person name="Henrissat B."/>
            <person name="Grigoriev I.V."/>
            <person name="Hibbett D.S."/>
            <person name="Martin F."/>
        </authorList>
    </citation>
    <scope>NUCLEOTIDE SEQUENCE [LARGE SCALE GENOMIC DNA]</scope>
    <source>
        <strain evidence="10">F 1598</strain>
    </source>
</reference>
<evidence type="ECO:0000313" key="9">
    <source>
        <dbReference type="EMBL" id="KIM71313.1"/>
    </source>
</evidence>
<feature type="domain" description="Mating-type protein C-terminal" evidence="8">
    <location>
        <begin position="213"/>
        <end position="557"/>
    </location>
</feature>
<feature type="region of interest" description="Disordered" evidence="5">
    <location>
        <begin position="362"/>
        <end position="426"/>
    </location>
</feature>
<dbReference type="InterPro" id="IPR024333">
    <property type="entry name" value="Mating-type_A-alpha/beta_1_N"/>
</dbReference>
<dbReference type="InParanoid" id="A0A0C3AC01"/>
<dbReference type="InterPro" id="IPR009057">
    <property type="entry name" value="Homeodomain-like_sf"/>
</dbReference>
<evidence type="ECO:0008006" key="11">
    <source>
        <dbReference type="Google" id="ProtNLM"/>
    </source>
</evidence>
<dbReference type="Proteomes" id="UP000054166">
    <property type="component" value="Unassembled WGS sequence"/>
</dbReference>
<dbReference type="InterPro" id="IPR001356">
    <property type="entry name" value="HD"/>
</dbReference>
<feature type="domain" description="KN homeodomain" evidence="6">
    <location>
        <begin position="136"/>
        <end position="175"/>
    </location>
</feature>
<keyword evidence="4" id="KW-0539">Nucleus</keyword>
<dbReference type="InterPro" id="IPR024441">
    <property type="entry name" value="Homeodomain1_C"/>
</dbReference>
<evidence type="ECO:0000256" key="2">
    <source>
        <dbReference type="ARBA" id="ARBA00023125"/>
    </source>
</evidence>
<feature type="compositionally biased region" description="Low complexity" evidence="5">
    <location>
        <begin position="552"/>
        <end position="562"/>
    </location>
</feature>
<reference evidence="9 10" key="1">
    <citation type="submission" date="2014-04" db="EMBL/GenBank/DDBJ databases">
        <authorList>
            <consortium name="DOE Joint Genome Institute"/>
            <person name="Kuo A."/>
            <person name="Tarkka M."/>
            <person name="Buscot F."/>
            <person name="Kohler A."/>
            <person name="Nagy L.G."/>
            <person name="Floudas D."/>
            <person name="Copeland A."/>
            <person name="Barry K.W."/>
            <person name="Cichocki N."/>
            <person name="Veneault-Fourrey C."/>
            <person name="LaButti K."/>
            <person name="Lindquist E.A."/>
            <person name="Lipzen A."/>
            <person name="Lundell T."/>
            <person name="Morin E."/>
            <person name="Murat C."/>
            <person name="Sun H."/>
            <person name="Tunlid A."/>
            <person name="Henrissat B."/>
            <person name="Grigoriev I.V."/>
            <person name="Hibbett D.S."/>
            <person name="Martin F."/>
            <person name="Nordberg H.P."/>
            <person name="Cantor M.N."/>
            <person name="Hua S.X."/>
        </authorList>
    </citation>
    <scope>NUCLEOTIDE SEQUENCE [LARGE SCALE GENOMIC DNA]</scope>
    <source>
        <strain evidence="9 10">F 1598</strain>
    </source>
</reference>
<protein>
    <recommendedName>
        <fullName evidence="11">Homeobox domain-containing protein</fullName>
    </recommendedName>
</protein>
<keyword evidence="3" id="KW-0371">Homeobox</keyword>
<feature type="domain" description="Mating-type protein A-alpha/beta 1 N-terminal" evidence="7">
    <location>
        <begin position="2"/>
        <end position="88"/>
    </location>
</feature>
<dbReference type="HOGENOM" id="CLU_021698_0_0_1"/>
<sequence length="594" mass="65632">MSTDDSIHARLLHAEDTLLRAVEDDDDAVEAFRSAWSTLQLDIHKAAQTKCISGTTIRIAVAVAARVGILADNVLDFHSRSDTLSASLQTDLDTIFAQVDQRHPSGHSRSSTSTDILASADKRHPCPPYIASAYKWLRHNIHKPYPTVEEIKSICANSDTSEKRIRNWFISARRRMGWSKIAKEHFHSDREDTADAAYRALVEADPKRPIEAKLMFEFVKMEVAAEGMYSSAFKPSQFAGSLGTTVVGMSMEHKARIEEMRQQAIEEENIQKEVEHRMKRQRVTKRKGSQRKLVSLYPSPERSFCSSPEPTLVLSETEEDETTISLPGVATGYKRCRSLSSDTLDFHADKRHKSATAICLVDPSTSLPSPSGSAEDHNLDYWASSDVSPIDPKPSTPSHTSRKRRLSDADAQGPPKRPRSLTAVPRLHAVSDPLPISSTVVQALEAQNWNMSNFEFNFELPNAVTSQPLDPTVPIDVEFFNRTNDFAFANDLLGLNPSSPSPIAAQQVDLPASELFSSTAPAFDMSGSVGVAFDQFLRDMLLQPMKSQVSDTSTFSQSSSLLPQPPTESVGAVSDDCHTDSSIFPPSRTSTRRC</sequence>
<evidence type="ECO:0000259" key="6">
    <source>
        <dbReference type="Pfam" id="PF05920"/>
    </source>
</evidence>
<dbReference type="Gene3D" id="1.10.10.60">
    <property type="entry name" value="Homeodomain-like"/>
    <property type="match status" value="1"/>
</dbReference>
<evidence type="ECO:0000256" key="1">
    <source>
        <dbReference type="ARBA" id="ARBA00005800"/>
    </source>
</evidence>
<dbReference type="Pfam" id="PF05920">
    <property type="entry name" value="Homeobox_KN"/>
    <property type="match status" value="1"/>
</dbReference>
<evidence type="ECO:0000256" key="4">
    <source>
        <dbReference type="ARBA" id="ARBA00023242"/>
    </source>
</evidence>
<dbReference type="InterPro" id="IPR008422">
    <property type="entry name" value="KN_HD"/>
</dbReference>
<dbReference type="GO" id="GO:0006355">
    <property type="term" value="P:regulation of DNA-templated transcription"/>
    <property type="evidence" value="ECO:0007669"/>
    <property type="project" value="InterPro"/>
</dbReference>
<evidence type="ECO:0000256" key="5">
    <source>
        <dbReference type="SAM" id="MobiDB-lite"/>
    </source>
</evidence>
<dbReference type="EMBL" id="KN833360">
    <property type="protein sequence ID" value="KIM71313.1"/>
    <property type="molecule type" value="Genomic_DNA"/>
</dbReference>
<dbReference type="SUPFAM" id="SSF46689">
    <property type="entry name" value="Homeodomain-like"/>
    <property type="match status" value="1"/>
</dbReference>
<organism evidence="9 10">
    <name type="scientific">Piloderma croceum (strain F 1598)</name>
    <dbReference type="NCBI Taxonomy" id="765440"/>
    <lineage>
        <taxon>Eukaryota</taxon>
        <taxon>Fungi</taxon>
        <taxon>Dikarya</taxon>
        <taxon>Basidiomycota</taxon>
        <taxon>Agaricomycotina</taxon>
        <taxon>Agaricomycetes</taxon>
        <taxon>Agaricomycetidae</taxon>
        <taxon>Atheliales</taxon>
        <taxon>Atheliaceae</taxon>
        <taxon>Piloderma</taxon>
    </lineage>
</organism>
<feature type="compositionally biased region" description="Polar residues" evidence="5">
    <location>
        <begin position="363"/>
        <end position="372"/>
    </location>
</feature>
<keyword evidence="10" id="KW-1185">Reference proteome</keyword>